<comment type="similarity">
    <text evidence="3">Belongs to the krueppel C2H2-type zinc-finger protein family.</text>
</comment>
<keyword evidence="8" id="KW-0805">Transcription regulation</keyword>
<comment type="function">
    <text evidence="1">May be involved in transcriptional regulation.</text>
</comment>
<feature type="region of interest" description="Disordered" evidence="13">
    <location>
        <begin position="1037"/>
        <end position="1074"/>
    </location>
</feature>
<dbReference type="SMART" id="SM00355">
    <property type="entry name" value="ZnF_C2H2"/>
    <property type="match status" value="15"/>
</dbReference>
<dbReference type="Ensembl" id="ENSATET00000035287.2">
    <property type="protein sequence ID" value="ENSATEP00000034781.1"/>
    <property type="gene ID" value="ENSATEG00000023874.2"/>
</dbReference>
<dbReference type="GO" id="GO:0008270">
    <property type="term" value="F:zinc ion binding"/>
    <property type="evidence" value="ECO:0007669"/>
    <property type="project" value="UniProtKB-KW"/>
</dbReference>
<dbReference type="InterPro" id="IPR045914">
    <property type="entry name" value="Zn532-like"/>
</dbReference>
<dbReference type="Pfam" id="PF25412">
    <property type="entry name" value="zf-C2H2_ZNF592"/>
    <property type="match status" value="1"/>
</dbReference>
<accession>A0A3Q1KFY5</accession>
<evidence type="ECO:0000256" key="1">
    <source>
        <dbReference type="ARBA" id="ARBA00003767"/>
    </source>
</evidence>
<evidence type="ECO:0000313" key="15">
    <source>
        <dbReference type="Ensembl" id="ENSATEP00000034781.1"/>
    </source>
</evidence>
<reference evidence="15" key="2">
    <citation type="submission" date="2025-08" db="UniProtKB">
        <authorList>
            <consortium name="Ensembl"/>
        </authorList>
    </citation>
    <scope>IDENTIFICATION</scope>
</reference>
<dbReference type="Gene3D" id="3.30.160.60">
    <property type="entry name" value="Classic Zinc Finger"/>
    <property type="match status" value="5"/>
</dbReference>
<evidence type="ECO:0000256" key="7">
    <source>
        <dbReference type="ARBA" id="ARBA00022833"/>
    </source>
</evidence>
<reference evidence="15" key="1">
    <citation type="submission" date="2021-04" db="EMBL/GenBank/DDBJ databases">
        <authorList>
            <consortium name="Wellcome Sanger Institute Data Sharing"/>
        </authorList>
    </citation>
    <scope>NUCLEOTIDE SEQUENCE [LARGE SCALE GENOMIC DNA]</scope>
</reference>
<feature type="compositionally biased region" description="Basic and acidic residues" evidence="13">
    <location>
        <begin position="318"/>
        <end position="334"/>
    </location>
</feature>
<evidence type="ECO:0000313" key="16">
    <source>
        <dbReference type="Proteomes" id="UP000265040"/>
    </source>
</evidence>
<evidence type="ECO:0000256" key="13">
    <source>
        <dbReference type="SAM" id="MobiDB-lite"/>
    </source>
</evidence>
<dbReference type="PANTHER" id="PTHR47222">
    <property type="entry name" value="ZINC FINGER PROTEIN 532-RELATED"/>
    <property type="match status" value="1"/>
</dbReference>
<dbReference type="OrthoDB" id="7312725at2759"/>
<dbReference type="Proteomes" id="UP000265040">
    <property type="component" value="Chromosome 16"/>
</dbReference>
<feature type="domain" description="C2H2-type" evidence="14">
    <location>
        <begin position="1123"/>
        <end position="1151"/>
    </location>
</feature>
<keyword evidence="6 12" id="KW-0863">Zinc-finger</keyword>
<keyword evidence="16" id="KW-1185">Reference proteome</keyword>
<feature type="domain" description="C2H2-type" evidence="14">
    <location>
        <begin position="850"/>
        <end position="877"/>
    </location>
</feature>
<dbReference type="PROSITE" id="PS00028">
    <property type="entry name" value="ZINC_FINGER_C2H2_1"/>
    <property type="match status" value="4"/>
</dbReference>
<keyword evidence="11" id="KW-0539">Nucleus</keyword>
<feature type="compositionally biased region" description="Low complexity" evidence="13">
    <location>
        <begin position="295"/>
        <end position="305"/>
    </location>
</feature>
<keyword evidence="9" id="KW-0238">DNA-binding</keyword>
<dbReference type="InterPro" id="IPR036236">
    <property type="entry name" value="Znf_C2H2_sf"/>
</dbReference>
<dbReference type="Pfam" id="PF00096">
    <property type="entry name" value="zf-C2H2"/>
    <property type="match status" value="1"/>
</dbReference>
<keyword evidence="4" id="KW-0479">Metal-binding</keyword>
<dbReference type="GO" id="GO:0003677">
    <property type="term" value="F:DNA binding"/>
    <property type="evidence" value="ECO:0007669"/>
    <property type="project" value="UniProtKB-KW"/>
</dbReference>
<evidence type="ECO:0000256" key="4">
    <source>
        <dbReference type="ARBA" id="ARBA00022723"/>
    </source>
</evidence>
<feature type="region of interest" description="Disordered" evidence="13">
    <location>
        <begin position="23"/>
        <end position="60"/>
    </location>
</feature>
<proteinExistence type="inferred from homology"/>
<evidence type="ECO:0000256" key="2">
    <source>
        <dbReference type="ARBA" id="ARBA00004123"/>
    </source>
</evidence>
<evidence type="ECO:0000256" key="12">
    <source>
        <dbReference type="PROSITE-ProRule" id="PRU00042"/>
    </source>
</evidence>
<evidence type="ECO:0000256" key="5">
    <source>
        <dbReference type="ARBA" id="ARBA00022737"/>
    </source>
</evidence>
<dbReference type="InParanoid" id="A0A3Q1KFY5"/>
<keyword evidence="7" id="KW-0862">Zinc</keyword>
<dbReference type="OMA" id="MISQPEP"/>
<dbReference type="InterPro" id="IPR013087">
    <property type="entry name" value="Znf_C2H2_type"/>
</dbReference>
<dbReference type="PANTHER" id="PTHR47222:SF2">
    <property type="entry name" value="ZINC FINGER PROTEIN 687"/>
    <property type="match status" value="1"/>
</dbReference>
<feature type="compositionally biased region" description="Polar residues" evidence="13">
    <location>
        <begin position="141"/>
        <end position="158"/>
    </location>
</feature>
<evidence type="ECO:0000256" key="3">
    <source>
        <dbReference type="ARBA" id="ARBA00006991"/>
    </source>
</evidence>
<protein>
    <recommendedName>
        <fullName evidence="14">C2H2-type domain-containing protein</fullName>
    </recommendedName>
</protein>
<dbReference type="GO" id="GO:0005634">
    <property type="term" value="C:nucleus"/>
    <property type="evidence" value="ECO:0007669"/>
    <property type="project" value="UniProtKB-SubCell"/>
</dbReference>
<keyword evidence="10" id="KW-0804">Transcription</keyword>
<organism evidence="15 16">
    <name type="scientific">Anabas testudineus</name>
    <name type="common">Climbing perch</name>
    <name type="synonym">Anthias testudineus</name>
    <dbReference type="NCBI Taxonomy" id="64144"/>
    <lineage>
        <taxon>Eukaryota</taxon>
        <taxon>Metazoa</taxon>
        <taxon>Chordata</taxon>
        <taxon>Craniata</taxon>
        <taxon>Vertebrata</taxon>
        <taxon>Euteleostomi</taxon>
        <taxon>Actinopterygii</taxon>
        <taxon>Neopterygii</taxon>
        <taxon>Teleostei</taxon>
        <taxon>Neoteleostei</taxon>
        <taxon>Acanthomorphata</taxon>
        <taxon>Anabantaria</taxon>
        <taxon>Anabantiformes</taxon>
        <taxon>Anabantoidei</taxon>
        <taxon>Anabantidae</taxon>
        <taxon>Anabas</taxon>
    </lineage>
</organism>
<dbReference type="InterPro" id="IPR057356">
    <property type="entry name" value="Znf-C2H2_ZNF592"/>
</dbReference>
<comment type="subcellular location">
    <subcellularLocation>
        <location evidence="2">Nucleus</location>
    </subcellularLocation>
</comment>
<dbReference type="SUPFAM" id="SSF57667">
    <property type="entry name" value="beta-beta-alpha zinc fingers"/>
    <property type="match status" value="3"/>
</dbReference>
<dbReference type="GeneTree" id="ENSGT00940000156524"/>
<evidence type="ECO:0000256" key="10">
    <source>
        <dbReference type="ARBA" id="ARBA00023163"/>
    </source>
</evidence>
<evidence type="ECO:0000256" key="11">
    <source>
        <dbReference type="ARBA" id="ARBA00023242"/>
    </source>
</evidence>
<feature type="compositionally biased region" description="Polar residues" evidence="13">
    <location>
        <begin position="378"/>
        <end position="398"/>
    </location>
</feature>
<evidence type="ECO:0000256" key="9">
    <source>
        <dbReference type="ARBA" id="ARBA00023125"/>
    </source>
</evidence>
<evidence type="ECO:0000256" key="8">
    <source>
        <dbReference type="ARBA" id="ARBA00023015"/>
    </source>
</evidence>
<evidence type="ECO:0000259" key="14">
    <source>
        <dbReference type="PROSITE" id="PS50157"/>
    </source>
</evidence>
<feature type="domain" description="C2H2-type" evidence="14">
    <location>
        <begin position="881"/>
        <end position="902"/>
    </location>
</feature>
<feature type="domain" description="C2H2-type" evidence="14">
    <location>
        <begin position="1177"/>
        <end position="1199"/>
    </location>
</feature>
<feature type="compositionally biased region" description="Low complexity" evidence="13">
    <location>
        <begin position="188"/>
        <end position="209"/>
    </location>
</feature>
<feature type="region of interest" description="Disordered" evidence="13">
    <location>
        <begin position="116"/>
        <end position="448"/>
    </location>
</feature>
<dbReference type="AlphaFoldDB" id="A0A3Q1KFY5"/>
<keyword evidence="5" id="KW-0677">Repeat</keyword>
<reference evidence="15" key="3">
    <citation type="submission" date="2025-09" db="UniProtKB">
        <authorList>
            <consortium name="Ensembl"/>
        </authorList>
    </citation>
    <scope>IDENTIFICATION</scope>
</reference>
<feature type="domain" description="C2H2-type" evidence="14">
    <location>
        <begin position="593"/>
        <end position="611"/>
    </location>
</feature>
<dbReference type="Pfam" id="PF16622">
    <property type="entry name" value="zf-C2H2_11"/>
    <property type="match status" value="1"/>
</dbReference>
<dbReference type="InterPro" id="IPR041697">
    <property type="entry name" value="Znf-C2H2_11"/>
</dbReference>
<name>A0A3Q1KFY5_ANATE</name>
<feature type="compositionally biased region" description="Low complexity" evidence="13">
    <location>
        <begin position="46"/>
        <end position="60"/>
    </location>
</feature>
<evidence type="ECO:0000256" key="6">
    <source>
        <dbReference type="ARBA" id="ARBA00022771"/>
    </source>
</evidence>
<feature type="domain" description="C2H2-type" evidence="14">
    <location>
        <begin position="969"/>
        <end position="992"/>
    </location>
</feature>
<dbReference type="PROSITE" id="PS50157">
    <property type="entry name" value="ZINC_FINGER_C2H2_2"/>
    <property type="match status" value="6"/>
</dbReference>
<sequence length="1213" mass="133041">MGDMKTPDFDDLLAAFDIPDIDAKEAIQSSPEEEGGDVGTNANERGSGSPSCFSCSPASDCDPPAVSVIVKNTVRSESFEEEEKYVMDKTVNPSSGGLVPQVQVKLGDLTTELGPTLTTDCAGEPQIANGLEGSVSKDHSATNSEPLSQHSPFRSSLNYEDERDKGAEVGSIQHSNDVIHNLKPLLYSQSQTSVDPSSSSSPSPQAVSPHLPPPSPEKEEACIFSNPSSSPLEPNGSMMAAMKDVTHLNEDDSEPDLGSPLVIQESPESLMSASRKFKHRATPQSELQPTPPSSPSSTVPQPQTPKDTLPSVTVSAPVKEEKYPEHVIDERDSPESPPPSETEDLMESEPNKEDISSDPQELSEKMAGDEECVKEDNSGASTSFEDTVSTSPAETVSSPLRPLKVKIKMPTGSITRTVSGVAPKRSARATSKAAEGSKPLPQSHNTRSKIELSQQCQSPVVVTPLDVCAVQEKTAVDTKPKVSPTAVSITKTATLPSVSKVNPGGINLRSLGQKTLNSGTNLPAPSPLLHPQSSSRPASIVNNTGAIISKNQTNLVEAFNKILNNKNLLPSYKPDLSLPLPAEWGIALPAQGYRCLECGDSFALEQSLARHYDRRSLRIEVTCNHCAKRLAFFNKCSLLLHAREHKEKGLIMQCSHLVMKPVPVEQMIGQQELMPVASLILQVCSLHLSCHLKFNNNKCPECQTQFSSKEEMAEHFQEIRPAHTTPCTECSPPMLLPNTCSAAAHSRIHQGCTPHVCPECGATVKQSLFQTHLDRTCLHFARRIGYRYDTCCLVVFGGLNSVKSHIQQAHCDMFHKCPSCPMAFKSTPSIQSHITAQHPTVTEGQTILIYKCVMCDTVFTHKPLLYAHFDTHLINQKVNVFKCPECTKLFSQRNSLLDHFKVGICLLKQEMLSSDGEGWMEEHKEVTVKTERLKTPSGWNCAPCHARYTDREDYITHMAKQHGKILKKFPCNKCESSFTTTSSLRRHIRDKHKVMNRGFRCQFCTESKKSFSSRAMLEKHVQLRHSMDTVSQDTLIADSSSEQDGSFGARRKRKGAVKMEQDEESTDGMSPVKKLRSSSARAPYFLPESGFRCAPCGFTTENQSLFLEHISQHRRGGTEGSGLQCLQCGACFTSTFSLSRHRFITHKVRDAFADNQQALSVHLAPSPTQVKEEEDTLACKVCSKHFEKATDLNTHFRTHGMAFISARNAGKTT</sequence>